<dbReference type="AlphaFoldDB" id="A0A1I1A3V0"/>
<dbReference type="PANTHER" id="PTHR43280">
    <property type="entry name" value="ARAC-FAMILY TRANSCRIPTIONAL REGULATOR"/>
    <property type="match status" value="1"/>
</dbReference>
<dbReference type="Gene3D" id="1.10.10.60">
    <property type="entry name" value="Homeodomain-like"/>
    <property type="match status" value="1"/>
</dbReference>
<dbReference type="InterPro" id="IPR020449">
    <property type="entry name" value="Tscrpt_reg_AraC-type_HTH"/>
</dbReference>
<dbReference type="Pfam" id="PF12833">
    <property type="entry name" value="HTH_18"/>
    <property type="match status" value="1"/>
</dbReference>
<keyword evidence="6" id="KW-1185">Reference proteome</keyword>
<dbReference type="SUPFAM" id="SSF46689">
    <property type="entry name" value="Homeodomain-like"/>
    <property type="match status" value="1"/>
</dbReference>
<dbReference type="STRING" id="237018.SAMN04489723_107166"/>
<dbReference type="InterPro" id="IPR009057">
    <property type="entry name" value="Homeodomain-like_sf"/>
</dbReference>
<dbReference type="SUPFAM" id="SSF51215">
    <property type="entry name" value="Regulatory protein AraC"/>
    <property type="match status" value="1"/>
</dbReference>
<evidence type="ECO:0000256" key="3">
    <source>
        <dbReference type="ARBA" id="ARBA00023163"/>
    </source>
</evidence>
<keyword evidence="2 5" id="KW-0238">DNA-binding</keyword>
<dbReference type="Gene3D" id="2.60.120.10">
    <property type="entry name" value="Jelly Rolls"/>
    <property type="match status" value="1"/>
</dbReference>
<dbReference type="PROSITE" id="PS01124">
    <property type="entry name" value="HTH_ARAC_FAMILY_2"/>
    <property type="match status" value="1"/>
</dbReference>
<gene>
    <name evidence="5" type="ORF">SAMN04489723_107166</name>
</gene>
<evidence type="ECO:0000256" key="2">
    <source>
        <dbReference type="ARBA" id="ARBA00023125"/>
    </source>
</evidence>
<keyword evidence="3" id="KW-0804">Transcription</keyword>
<name>A0A1I1A3V0_9BACT</name>
<dbReference type="PANTHER" id="PTHR43280:SF32">
    <property type="entry name" value="TRANSCRIPTIONAL REGULATORY PROTEIN"/>
    <property type="match status" value="1"/>
</dbReference>
<evidence type="ECO:0000313" key="6">
    <source>
        <dbReference type="Proteomes" id="UP000198790"/>
    </source>
</evidence>
<dbReference type="PRINTS" id="PR00032">
    <property type="entry name" value="HTHARAC"/>
</dbReference>
<dbReference type="Pfam" id="PF02311">
    <property type="entry name" value="AraC_binding"/>
    <property type="match status" value="1"/>
</dbReference>
<dbReference type="InterPro" id="IPR018060">
    <property type="entry name" value="HTH_AraC"/>
</dbReference>
<dbReference type="RefSeq" id="WP_092897395.1">
    <property type="nucleotide sequence ID" value="NZ_FOKK01000007.1"/>
</dbReference>
<keyword evidence="1" id="KW-0805">Transcription regulation</keyword>
<dbReference type="GO" id="GO:0003700">
    <property type="term" value="F:DNA-binding transcription factor activity"/>
    <property type="evidence" value="ECO:0007669"/>
    <property type="project" value="InterPro"/>
</dbReference>
<feature type="domain" description="HTH araC/xylS-type" evidence="4">
    <location>
        <begin position="188"/>
        <end position="286"/>
    </location>
</feature>
<dbReference type="OrthoDB" id="9793451at2"/>
<dbReference type="GO" id="GO:0043565">
    <property type="term" value="F:sequence-specific DNA binding"/>
    <property type="evidence" value="ECO:0007669"/>
    <property type="project" value="InterPro"/>
</dbReference>
<dbReference type="EMBL" id="FOKK01000007">
    <property type="protein sequence ID" value="SFB32704.1"/>
    <property type="molecule type" value="Genomic_DNA"/>
</dbReference>
<dbReference type="Proteomes" id="UP000198790">
    <property type="component" value="Unassembled WGS sequence"/>
</dbReference>
<protein>
    <submittedName>
        <fullName evidence="5">AraC-type DNA-binding protein</fullName>
    </submittedName>
</protein>
<proteinExistence type="predicted"/>
<dbReference type="SMART" id="SM00342">
    <property type="entry name" value="HTH_ARAC"/>
    <property type="match status" value="1"/>
</dbReference>
<evidence type="ECO:0000256" key="1">
    <source>
        <dbReference type="ARBA" id="ARBA00023015"/>
    </source>
</evidence>
<evidence type="ECO:0000259" key="4">
    <source>
        <dbReference type="PROSITE" id="PS01124"/>
    </source>
</evidence>
<sequence>MNSIPNISFKSTEGSTDIEFLSLAELFSRIEENPSHNPHLPHRISFFALLIVTEGKGVHQVDLKNYAVQKGSVLKIAKGQVHAFQNNFQYDGYLVVFTEDFVLRYFSTSSINFISHLYNYHISEPLVEHSPFNDFFLEKASEELQSKNSYAQKEIIAKILEIYLLKLERHAQQDLPEKGNKKHQALFTQFKDLVERNYTQTRNVLDYAKMLSISSKHLNLILREITVNTAKHFIDQYVILEIKRNIFNSGISLKEVAFQTGFDEVTNFTKFFKRQTGLSPKEYKASL</sequence>
<accession>A0A1I1A3V0</accession>
<dbReference type="InterPro" id="IPR037923">
    <property type="entry name" value="HTH-like"/>
</dbReference>
<dbReference type="InterPro" id="IPR014710">
    <property type="entry name" value="RmlC-like_jellyroll"/>
</dbReference>
<dbReference type="InterPro" id="IPR003313">
    <property type="entry name" value="AraC-bd"/>
</dbReference>
<evidence type="ECO:0000313" key="5">
    <source>
        <dbReference type="EMBL" id="SFB32704.1"/>
    </source>
</evidence>
<reference evidence="5 6" key="1">
    <citation type="submission" date="2016-10" db="EMBL/GenBank/DDBJ databases">
        <authorList>
            <person name="de Groot N.N."/>
        </authorList>
    </citation>
    <scope>NUCLEOTIDE SEQUENCE [LARGE SCALE GENOMIC DNA]</scope>
    <source>
        <strain evidence="5 6">DSM 23399</strain>
    </source>
</reference>
<organism evidence="5 6">
    <name type="scientific">Algoriphagus aquimarinus</name>
    <dbReference type="NCBI Taxonomy" id="237018"/>
    <lineage>
        <taxon>Bacteria</taxon>
        <taxon>Pseudomonadati</taxon>
        <taxon>Bacteroidota</taxon>
        <taxon>Cytophagia</taxon>
        <taxon>Cytophagales</taxon>
        <taxon>Cyclobacteriaceae</taxon>
        <taxon>Algoriphagus</taxon>
    </lineage>
</organism>